<organism evidence="1 2">
    <name type="scientific">Rousettus aegyptiacus</name>
    <name type="common">Egyptian fruit bat</name>
    <name type="synonym">Pteropus aegyptiacus</name>
    <dbReference type="NCBI Taxonomy" id="9407"/>
    <lineage>
        <taxon>Eukaryota</taxon>
        <taxon>Metazoa</taxon>
        <taxon>Chordata</taxon>
        <taxon>Craniata</taxon>
        <taxon>Vertebrata</taxon>
        <taxon>Euteleostomi</taxon>
        <taxon>Mammalia</taxon>
        <taxon>Eutheria</taxon>
        <taxon>Laurasiatheria</taxon>
        <taxon>Chiroptera</taxon>
        <taxon>Yinpterochiroptera</taxon>
        <taxon>Pteropodoidea</taxon>
        <taxon>Pteropodidae</taxon>
        <taxon>Rousettinae</taxon>
        <taxon>Rousettus</taxon>
    </lineage>
</organism>
<reference evidence="1 2" key="1">
    <citation type="journal article" date="2020" name="Nature">
        <title>Six reference-quality genomes reveal evolution of bat adaptations.</title>
        <authorList>
            <person name="Jebb D."/>
            <person name="Huang Z."/>
            <person name="Pippel M."/>
            <person name="Hughes G.M."/>
            <person name="Lavrichenko K."/>
            <person name="Devanna P."/>
            <person name="Winkler S."/>
            <person name="Jermiin L.S."/>
            <person name="Skirmuntt E.C."/>
            <person name="Katzourakis A."/>
            <person name="Burkitt-Gray L."/>
            <person name="Ray D.A."/>
            <person name="Sullivan K.A.M."/>
            <person name="Roscito J.G."/>
            <person name="Kirilenko B.M."/>
            <person name="Davalos L.M."/>
            <person name="Corthals A.P."/>
            <person name="Power M.L."/>
            <person name="Jones G."/>
            <person name="Ransome R.D."/>
            <person name="Dechmann D.K.N."/>
            <person name="Locatelli A.G."/>
            <person name="Puechmaille S.J."/>
            <person name="Fedrigo O."/>
            <person name="Jarvis E.D."/>
            <person name="Hiller M."/>
            <person name="Vernes S.C."/>
            <person name="Myers E.W."/>
            <person name="Teeling E.C."/>
        </authorList>
    </citation>
    <scope>NUCLEOTIDE SEQUENCE [LARGE SCALE GENOMIC DNA]</scope>
    <source>
        <strain evidence="1">MRouAeg1</strain>
        <tissue evidence="1">Muscle</tissue>
    </source>
</reference>
<dbReference type="Proteomes" id="UP000593571">
    <property type="component" value="Unassembled WGS sequence"/>
</dbReference>
<comment type="caution">
    <text evidence="1">The sequence shown here is derived from an EMBL/GenBank/DDBJ whole genome shotgun (WGS) entry which is preliminary data.</text>
</comment>
<keyword evidence="2" id="KW-1185">Reference proteome</keyword>
<dbReference type="EMBL" id="JACASE010000012">
    <property type="protein sequence ID" value="KAF6422835.1"/>
    <property type="molecule type" value="Genomic_DNA"/>
</dbReference>
<evidence type="ECO:0000313" key="2">
    <source>
        <dbReference type="Proteomes" id="UP000593571"/>
    </source>
</evidence>
<evidence type="ECO:0000313" key="1">
    <source>
        <dbReference type="EMBL" id="KAF6422835.1"/>
    </source>
</evidence>
<name>A0A7J8DIF1_ROUAE</name>
<gene>
    <name evidence="1" type="ORF">HJG63_008632</name>
</gene>
<dbReference type="AlphaFoldDB" id="A0A7J8DIF1"/>
<sequence>MKGFTFTIFAFILYKNEKHNKKKVDIPIKFHCLDRSLCCSNERSSLFSLSPPQSNNLNFIFSQFPLHHYTLRNCNKSRPNKVRGQSEVECRAIQLTKKLPVRMNNTQKNHHRSNCVLDNCCIPFAGKAASLDWVKHTFQCGESCDCVEAIVSLHAHTHTHSNFNFNCSGFTLKSFFFFLKSKICNITKGI</sequence>
<protein>
    <submittedName>
        <fullName evidence="1">Uncharacterized protein</fullName>
    </submittedName>
</protein>
<proteinExistence type="predicted"/>
<accession>A0A7J8DIF1</accession>